<dbReference type="OrthoDB" id="9970246at2759"/>
<name>A0A813X649_9BILA</name>
<proteinExistence type="predicted"/>
<evidence type="ECO:0000313" key="4">
    <source>
        <dbReference type="EMBL" id="CAF3582435.1"/>
    </source>
</evidence>
<dbReference type="Proteomes" id="UP000681722">
    <property type="component" value="Unassembled WGS sequence"/>
</dbReference>
<protein>
    <submittedName>
        <fullName evidence="3">Uncharacterized protein</fullName>
    </submittedName>
</protein>
<feature type="region of interest" description="Disordered" evidence="1">
    <location>
        <begin position="90"/>
        <end position="119"/>
    </location>
</feature>
<dbReference type="AlphaFoldDB" id="A0A813X649"/>
<evidence type="ECO:0000313" key="2">
    <source>
        <dbReference type="EMBL" id="CAF0799208.1"/>
    </source>
</evidence>
<dbReference type="EMBL" id="CAJOBA010001207">
    <property type="protein sequence ID" value="CAF3582435.1"/>
    <property type="molecule type" value="Genomic_DNA"/>
</dbReference>
<evidence type="ECO:0000313" key="6">
    <source>
        <dbReference type="Proteomes" id="UP000663829"/>
    </source>
</evidence>
<keyword evidence="6" id="KW-1185">Reference proteome</keyword>
<dbReference type="EMBL" id="CAJOBC010001067">
    <property type="protein sequence ID" value="CAF3652689.1"/>
    <property type="molecule type" value="Genomic_DNA"/>
</dbReference>
<reference evidence="3" key="1">
    <citation type="submission" date="2021-02" db="EMBL/GenBank/DDBJ databases">
        <authorList>
            <person name="Nowell W R."/>
        </authorList>
    </citation>
    <scope>NUCLEOTIDE SEQUENCE</scope>
</reference>
<gene>
    <name evidence="3" type="ORF">GPM918_LOCUS6799</name>
    <name evidence="2" type="ORF">OVA965_LOCUS4553</name>
    <name evidence="5" type="ORF">SRO942_LOCUS6799</name>
    <name evidence="4" type="ORF">TMI583_LOCUS4551</name>
</gene>
<dbReference type="Proteomes" id="UP000663829">
    <property type="component" value="Unassembled WGS sequence"/>
</dbReference>
<comment type="caution">
    <text evidence="3">The sequence shown here is derived from an EMBL/GenBank/DDBJ whole genome shotgun (WGS) entry which is preliminary data.</text>
</comment>
<evidence type="ECO:0000256" key="1">
    <source>
        <dbReference type="SAM" id="MobiDB-lite"/>
    </source>
</evidence>
<evidence type="ECO:0000313" key="3">
    <source>
        <dbReference type="EMBL" id="CAF0865177.1"/>
    </source>
</evidence>
<dbReference type="EMBL" id="CAJNOQ010001067">
    <property type="protein sequence ID" value="CAF0865177.1"/>
    <property type="molecule type" value="Genomic_DNA"/>
</dbReference>
<dbReference type="EMBL" id="CAJNOK010001207">
    <property type="protein sequence ID" value="CAF0799208.1"/>
    <property type="molecule type" value="Genomic_DNA"/>
</dbReference>
<accession>A0A813X649</accession>
<sequence>MTQFGTTDSATHLNRILPLPSIPSYVGRHPIYPKPRLTECSTTVYNPLFAGHWNKQTDNYARRKSDYHCGAYTYLGPEWFKEAPKYYATHQTQRPGTAGQTTESHYSFGNNRPQTVPNHTTRTSAEWSKFLDHCPERFEIVYPTPDDVNDLCFRNNKVQYDMSLNQSGRYTFQTDKQPFYLTRGISNRIEPVTNPYRCFDARNATVINHKSWVPYGNTLCRYQDYTKQNSHF</sequence>
<organism evidence="3 6">
    <name type="scientific">Didymodactylos carnosus</name>
    <dbReference type="NCBI Taxonomy" id="1234261"/>
    <lineage>
        <taxon>Eukaryota</taxon>
        <taxon>Metazoa</taxon>
        <taxon>Spiralia</taxon>
        <taxon>Gnathifera</taxon>
        <taxon>Rotifera</taxon>
        <taxon>Eurotatoria</taxon>
        <taxon>Bdelloidea</taxon>
        <taxon>Philodinida</taxon>
        <taxon>Philodinidae</taxon>
        <taxon>Didymodactylos</taxon>
    </lineage>
</organism>
<evidence type="ECO:0000313" key="5">
    <source>
        <dbReference type="EMBL" id="CAF3652689.1"/>
    </source>
</evidence>
<dbReference type="Proteomes" id="UP000682733">
    <property type="component" value="Unassembled WGS sequence"/>
</dbReference>
<dbReference type="Proteomes" id="UP000677228">
    <property type="component" value="Unassembled WGS sequence"/>
</dbReference>